<keyword evidence="5" id="KW-0539">Nucleus</keyword>
<dbReference type="PROSITE" id="PS00344">
    <property type="entry name" value="GATA_ZN_FINGER_1"/>
    <property type="match status" value="1"/>
</dbReference>
<dbReference type="GO" id="GO:0005634">
    <property type="term" value="C:nucleus"/>
    <property type="evidence" value="ECO:0007669"/>
    <property type="project" value="UniProtKB-SubCell"/>
</dbReference>
<dbReference type="GO" id="GO:0000122">
    <property type="term" value="P:negative regulation of transcription by RNA polymerase II"/>
    <property type="evidence" value="ECO:0007669"/>
    <property type="project" value="TreeGrafter"/>
</dbReference>
<proteinExistence type="predicted"/>
<keyword evidence="3 6" id="KW-0863">Zinc-finger</keyword>
<evidence type="ECO:0000256" key="5">
    <source>
        <dbReference type="ARBA" id="ARBA00023242"/>
    </source>
</evidence>
<dbReference type="FunFam" id="3.30.50.10:FF:000007">
    <property type="entry name" value="Nitrogen regulatory AreA, N-terminal"/>
    <property type="match status" value="1"/>
</dbReference>
<dbReference type="Proteomes" id="UP000008837">
    <property type="component" value="Unassembled WGS sequence"/>
</dbReference>
<feature type="compositionally biased region" description="Low complexity" evidence="7">
    <location>
        <begin position="173"/>
        <end position="195"/>
    </location>
</feature>
<feature type="compositionally biased region" description="Basic and acidic residues" evidence="7">
    <location>
        <begin position="201"/>
        <end position="213"/>
    </location>
</feature>
<dbReference type="Gene3D" id="3.30.50.10">
    <property type="entry name" value="Erythroid Transcription Factor GATA-1, subunit A"/>
    <property type="match status" value="1"/>
</dbReference>
<evidence type="ECO:0000256" key="6">
    <source>
        <dbReference type="PROSITE-ProRule" id="PRU00094"/>
    </source>
</evidence>
<evidence type="ECO:0000256" key="7">
    <source>
        <dbReference type="SAM" id="MobiDB-lite"/>
    </source>
</evidence>
<dbReference type="Pfam" id="PF00320">
    <property type="entry name" value="GATA"/>
    <property type="match status" value="1"/>
</dbReference>
<dbReference type="GO" id="GO:0000978">
    <property type="term" value="F:RNA polymerase II cis-regulatory region sequence-specific DNA binding"/>
    <property type="evidence" value="ECO:0007669"/>
    <property type="project" value="TreeGrafter"/>
</dbReference>
<dbReference type="InParanoid" id="A8Q4W2"/>
<dbReference type="SMART" id="SM00401">
    <property type="entry name" value="ZnF_GATA"/>
    <property type="match status" value="1"/>
</dbReference>
<feature type="region of interest" description="Disordered" evidence="7">
    <location>
        <begin position="171"/>
        <end position="213"/>
    </location>
</feature>
<keyword evidence="4" id="KW-0862">Zinc</keyword>
<feature type="region of interest" description="Disordered" evidence="7">
    <location>
        <begin position="87"/>
        <end position="112"/>
    </location>
</feature>
<dbReference type="EMBL" id="AAYY01000009">
    <property type="protein sequence ID" value="EDP43059.1"/>
    <property type="molecule type" value="Genomic_DNA"/>
</dbReference>
<dbReference type="PANTHER" id="PTHR10071:SF281">
    <property type="entry name" value="BOX A-BINDING FACTOR-RELATED"/>
    <property type="match status" value="1"/>
</dbReference>
<evidence type="ECO:0000259" key="8">
    <source>
        <dbReference type="PROSITE" id="PS50114"/>
    </source>
</evidence>
<feature type="compositionally biased region" description="Low complexity" evidence="7">
    <location>
        <begin position="87"/>
        <end position="107"/>
    </location>
</feature>
<dbReference type="SUPFAM" id="SSF57716">
    <property type="entry name" value="Glucocorticoid receptor-like (DNA-binding domain)"/>
    <property type="match status" value="1"/>
</dbReference>
<organism evidence="9 10">
    <name type="scientific">Malassezia globosa (strain ATCC MYA-4612 / CBS 7966)</name>
    <name type="common">Dandruff-associated fungus</name>
    <dbReference type="NCBI Taxonomy" id="425265"/>
    <lineage>
        <taxon>Eukaryota</taxon>
        <taxon>Fungi</taxon>
        <taxon>Dikarya</taxon>
        <taxon>Basidiomycota</taxon>
        <taxon>Ustilaginomycotina</taxon>
        <taxon>Malasseziomycetes</taxon>
        <taxon>Malasseziales</taxon>
        <taxon>Malasseziaceae</taxon>
        <taxon>Malassezia</taxon>
    </lineage>
</organism>
<gene>
    <name evidence="9" type="ORF">MGL_2655</name>
</gene>
<evidence type="ECO:0000313" key="10">
    <source>
        <dbReference type="Proteomes" id="UP000008837"/>
    </source>
</evidence>
<evidence type="ECO:0000313" key="9">
    <source>
        <dbReference type="EMBL" id="EDP43059.1"/>
    </source>
</evidence>
<dbReference type="AlphaFoldDB" id="A8Q4W2"/>
<dbReference type="PANTHER" id="PTHR10071">
    <property type="entry name" value="TRANSCRIPTION FACTOR GATA FAMILY MEMBER"/>
    <property type="match status" value="1"/>
</dbReference>
<feature type="region of interest" description="Disordered" evidence="7">
    <location>
        <begin position="1"/>
        <end position="41"/>
    </location>
</feature>
<protein>
    <recommendedName>
        <fullName evidence="8">GATA-type domain-containing protein</fullName>
    </recommendedName>
</protein>
<dbReference type="GO" id="GO:0000981">
    <property type="term" value="F:DNA-binding transcription factor activity, RNA polymerase II-specific"/>
    <property type="evidence" value="ECO:0007669"/>
    <property type="project" value="TreeGrafter"/>
</dbReference>
<dbReference type="OrthoDB" id="515401at2759"/>
<evidence type="ECO:0000256" key="1">
    <source>
        <dbReference type="ARBA" id="ARBA00004123"/>
    </source>
</evidence>
<dbReference type="InterPro" id="IPR000679">
    <property type="entry name" value="Znf_GATA"/>
</dbReference>
<comment type="subcellular location">
    <subcellularLocation>
        <location evidence="1">Nucleus</location>
    </subcellularLocation>
</comment>
<dbReference type="KEGG" id="mgl:MGL_2655"/>
<dbReference type="CDD" id="cd00202">
    <property type="entry name" value="ZnF_GATA"/>
    <property type="match status" value="1"/>
</dbReference>
<dbReference type="InterPro" id="IPR013088">
    <property type="entry name" value="Znf_NHR/GATA"/>
</dbReference>
<dbReference type="GO" id="GO:0008270">
    <property type="term" value="F:zinc ion binding"/>
    <property type="evidence" value="ECO:0007669"/>
    <property type="project" value="UniProtKB-KW"/>
</dbReference>
<dbReference type="PROSITE" id="PS50114">
    <property type="entry name" value="GATA_ZN_FINGER_2"/>
    <property type="match status" value="1"/>
</dbReference>
<comment type="caution">
    <text evidence="9">The sequence shown here is derived from an EMBL/GenBank/DDBJ whole genome shotgun (WGS) entry which is preliminary data.</text>
</comment>
<sequence>MKKPRLSDPTGANTSTSVEAAPSMRSASTNVPLSDASANTSATACTIDDPVAGSCPGHGLCNGTGGSSECSGCPTYNNVKAEVVEAPTSSSYTDSSLPTPSSTSSKTLADAKSGPIEALRCTNCQTTTTPLWRRDEDGNNICNACGLYHKLHGTHRPIGMRKTVIKRRKRLMGSGSSSNQLQAQQQKQASLQNSKPMSHAKCSDAEAPVRPEREREAAMVLMEVGSSRWPRAPSMSPPRSSDEAVEWPYAPSHEVPLSTHSARPFPPMTYAPRVSFGSRFKELERLRDELYMERTRINELLEHTEQTLLEWRHSRFNVMNYTSPYSVPSLHTSALEEAPRRPRIPYSPAARAMDHGADDVPEISRLTPPPPSWRACERMV</sequence>
<dbReference type="VEuPathDB" id="FungiDB:MGL_2655"/>
<evidence type="ECO:0000256" key="4">
    <source>
        <dbReference type="ARBA" id="ARBA00022833"/>
    </source>
</evidence>
<dbReference type="STRING" id="425265.A8Q4W2"/>
<reference evidence="9 10" key="1">
    <citation type="journal article" date="2007" name="Proc. Natl. Acad. Sci. U.S.A.">
        <title>Dandruff-associated Malassezia genomes reveal convergent and divergent virulence traits shared with plant and human fungal pathogens.</title>
        <authorList>
            <person name="Xu J."/>
            <person name="Saunders C.W."/>
            <person name="Hu P."/>
            <person name="Grant R.A."/>
            <person name="Boekhout T."/>
            <person name="Kuramae E.E."/>
            <person name="Kronstad J.W."/>
            <person name="Deangelis Y.M."/>
            <person name="Reeder N.L."/>
            <person name="Johnstone K.R."/>
            <person name="Leland M."/>
            <person name="Fieno A.M."/>
            <person name="Begley W.M."/>
            <person name="Sun Y."/>
            <person name="Lacey M.P."/>
            <person name="Chaudhary T."/>
            <person name="Keough T."/>
            <person name="Chu L."/>
            <person name="Sears R."/>
            <person name="Yuan B."/>
            <person name="Dawson T.L.Jr."/>
        </authorList>
    </citation>
    <scope>NUCLEOTIDE SEQUENCE [LARGE SCALE GENOMIC DNA]</scope>
    <source>
        <strain evidence="10">ATCC MYA-4612 / CBS 7966</strain>
    </source>
</reference>
<evidence type="ECO:0000256" key="2">
    <source>
        <dbReference type="ARBA" id="ARBA00022723"/>
    </source>
</evidence>
<feature type="region of interest" description="Disordered" evidence="7">
    <location>
        <begin position="351"/>
        <end position="371"/>
    </location>
</feature>
<dbReference type="RefSeq" id="XP_001730273.1">
    <property type="nucleotide sequence ID" value="XM_001730221.1"/>
</dbReference>
<dbReference type="GO" id="GO:0045944">
    <property type="term" value="P:positive regulation of transcription by RNA polymerase II"/>
    <property type="evidence" value="ECO:0007669"/>
    <property type="project" value="TreeGrafter"/>
</dbReference>
<dbReference type="GeneID" id="5854578"/>
<keyword evidence="2" id="KW-0479">Metal-binding</keyword>
<feature type="domain" description="GATA-type" evidence="8">
    <location>
        <begin position="115"/>
        <end position="168"/>
    </location>
</feature>
<feature type="compositionally biased region" description="Polar residues" evidence="7">
    <location>
        <begin position="25"/>
        <end position="41"/>
    </location>
</feature>
<accession>A8Q4W2</accession>
<evidence type="ECO:0000256" key="3">
    <source>
        <dbReference type="ARBA" id="ARBA00022771"/>
    </source>
</evidence>
<dbReference type="InterPro" id="IPR039355">
    <property type="entry name" value="Transcription_factor_GATA"/>
</dbReference>
<keyword evidence="10" id="KW-1185">Reference proteome</keyword>
<dbReference type="PRINTS" id="PR00619">
    <property type="entry name" value="GATAZNFINGER"/>
</dbReference>
<name>A8Q4W2_MALGO</name>